<reference evidence="1 2" key="1">
    <citation type="submission" date="2018-08" db="EMBL/GenBank/DDBJ databases">
        <title>Bacillus chawlae sp. nov., Bacillus glennii sp. nov., and Bacillus saganii sp. nov. Isolated from the Vehicle Assembly Building at Kennedy Space Center where the Viking Spacecraft were Assembled.</title>
        <authorList>
            <person name="Seuylemezian A."/>
            <person name="Vaishampayan P."/>
        </authorList>
    </citation>
    <scope>NUCLEOTIDE SEQUENCE [LARGE SCALE GENOMIC DNA]</scope>
    <source>
        <strain evidence="1 2">V47-23a</strain>
    </source>
</reference>
<name>A0A372LIW5_9BACI</name>
<comment type="caution">
    <text evidence="1">The sequence shown here is derived from an EMBL/GenBank/DDBJ whole genome shotgun (WGS) entry which is preliminary data.</text>
</comment>
<dbReference type="Pfam" id="PF09844">
    <property type="entry name" value="DUF2071"/>
    <property type="match status" value="1"/>
</dbReference>
<dbReference type="InterPro" id="IPR018644">
    <property type="entry name" value="DUF2071"/>
</dbReference>
<accession>A0A372LIW5</accession>
<dbReference type="PANTHER" id="PTHR39186:SF1">
    <property type="entry name" value="DUF2071 DOMAIN-CONTAINING PROTEIN"/>
    <property type="match status" value="1"/>
</dbReference>
<organism evidence="1 2">
    <name type="scientific">Peribacillus saganii</name>
    <dbReference type="NCBI Taxonomy" id="2303992"/>
    <lineage>
        <taxon>Bacteria</taxon>
        <taxon>Bacillati</taxon>
        <taxon>Bacillota</taxon>
        <taxon>Bacilli</taxon>
        <taxon>Bacillales</taxon>
        <taxon>Bacillaceae</taxon>
        <taxon>Peribacillus</taxon>
    </lineage>
</organism>
<dbReference type="Gene3D" id="2.40.400.10">
    <property type="entry name" value="Acetoacetate decarboxylase-like"/>
    <property type="match status" value="1"/>
</dbReference>
<protein>
    <submittedName>
        <fullName evidence="1">DUF2071 domain-containing protein</fullName>
    </submittedName>
</protein>
<dbReference type="Proteomes" id="UP000264541">
    <property type="component" value="Unassembled WGS sequence"/>
</dbReference>
<dbReference type="InterPro" id="IPR023375">
    <property type="entry name" value="ADC_dom_sf"/>
</dbReference>
<sequence>MERSSYLFMHEEFLELKQRPYPPPASPWILTQKWNHLLFMHWKASKDQLNSRLPPALELDTFNGEAYIAIIPFLVDGMRARNLPEIPLLGSYIELNVRTYVRYKGVPGIYFFSLDANHPPSVAGASIFFSLPYRNAAMEIRVDGSFINFRSSRNHPGKEAFDFYAAYKPVSDIYIPETGSLEHWLFERYCFFTERGKSIYRGDIHHDMWRVQTADCQIKQNTLDFSLLDEPLLHYSTPKQVFFWPLEKAGDVSER</sequence>
<dbReference type="PANTHER" id="PTHR39186">
    <property type="entry name" value="DUF2071 FAMILY PROTEIN"/>
    <property type="match status" value="1"/>
</dbReference>
<dbReference type="SUPFAM" id="SSF160104">
    <property type="entry name" value="Acetoacetate decarboxylase-like"/>
    <property type="match status" value="1"/>
</dbReference>
<keyword evidence="2" id="KW-1185">Reference proteome</keyword>
<dbReference type="AlphaFoldDB" id="A0A372LIW5"/>
<gene>
    <name evidence="1" type="ORF">D0469_17075</name>
</gene>
<proteinExistence type="predicted"/>
<dbReference type="EMBL" id="QVTE01000051">
    <property type="protein sequence ID" value="RFU66349.1"/>
    <property type="molecule type" value="Genomic_DNA"/>
</dbReference>
<evidence type="ECO:0000313" key="2">
    <source>
        <dbReference type="Proteomes" id="UP000264541"/>
    </source>
</evidence>
<evidence type="ECO:0000313" key="1">
    <source>
        <dbReference type="EMBL" id="RFU66349.1"/>
    </source>
</evidence>